<dbReference type="HOGENOM" id="CLU_1270349_0_0_0"/>
<keyword evidence="1" id="KW-1133">Transmembrane helix</keyword>
<sequence length="217" mass="25378">MQRSVYTYLTLCLLIFILLPSCITTNYYTARTLKKGEKKIVAGADNLVWMTEEEGFIKKQLAFSPSLGIAAGLPHHFEAGIRAFFPYLLEANVRYQLPPRIFRWFDMSVNLHSGILFEENFKDYSEPYFKYGFTISKKIRSIQPYFSYYLNKNFMIHDESEEFSNYSVFTFGIALPIFEGDMLFPEFNYLVNQWGGKDFITFGIGLRASLNRRKTKK</sequence>
<dbReference type="AlphaFoldDB" id="H1XRM2"/>
<evidence type="ECO:0000313" key="5">
    <source>
        <dbReference type="Proteomes" id="UP000183868"/>
    </source>
</evidence>
<evidence type="ECO:0000313" key="2">
    <source>
        <dbReference type="EMBL" id="APF20106.1"/>
    </source>
</evidence>
<gene>
    <name evidence="2" type="ORF">Cabys_3358</name>
    <name evidence="3" type="ORF">Calab_0531</name>
</gene>
<dbReference type="EMBL" id="CM001402">
    <property type="protein sequence ID" value="EHO40175.1"/>
    <property type="molecule type" value="Genomic_DNA"/>
</dbReference>
<protein>
    <recommendedName>
        <fullName evidence="6">Outer membrane protein beta-barrel domain-containing protein</fullName>
    </recommendedName>
</protein>
<keyword evidence="4" id="KW-1185">Reference proteome</keyword>
<proteinExistence type="predicted"/>
<organism evidence="3 4">
    <name type="scientific">Caldithrix abyssi DSM 13497</name>
    <dbReference type="NCBI Taxonomy" id="880073"/>
    <lineage>
        <taxon>Bacteria</taxon>
        <taxon>Pseudomonadati</taxon>
        <taxon>Calditrichota</taxon>
        <taxon>Calditrichia</taxon>
        <taxon>Calditrichales</taxon>
        <taxon>Calditrichaceae</taxon>
        <taxon>Caldithrix</taxon>
    </lineage>
</organism>
<evidence type="ECO:0008006" key="6">
    <source>
        <dbReference type="Google" id="ProtNLM"/>
    </source>
</evidence>
<feature type="transmembrane region" description="Helical" evidence="1">
    <location>
        <begin position="6"/>
        <end position="29"/>
    </location>
</feature>
<dbReference type="EMBL" id="CP018099">
    <property type="protein sequence ID" value="APF20106.1"/>
    <property type="molecule type" value="Genomic_DNA"/>
</dbReference>
<dbReference type="RefSeq" id="WP_006927103.1">
    <property type="nucleotide sequence ID" value="NZ_CM001402.1"/>
</dbReference>
<dbReference type="InParanoid" id="H1XRM2"/>
<accession>H1XRM2</accession>
<reference evidence="2 5" key="2">
    <citation type="submission" date="2016-11" db="EMBL/GenBank/DDBJ databases">
        <title>Genomic analysis of Caldithrix abyssi and proposal of a novel bacterial phylum Caldithrichaeota.</title>
        <authorList>
            <person name="Kublanov I."/>
            <person name="Sigalova O."/>
            <person name="Gavrilov S."/>
            <person name="Lebedinsky A."/>
            <person name="Ivanova N."/>
            <person name="Daum C."/>
            <person name="Reddy T."/>
            <person name="Klenk H.P."/>
            <person name="Goker M."/>
            <person name="Reva O."/>
            <person name="Miroshnichenko M."/>
            <person name="Kyprides N."/>
            <person name="Woyke T."/>
            <person name="Gelfand M."/>
        </authorList>
    </citation>
    <scope>NUCLEOTIDE SEQUENCE [LARGE SCALE GENOMIC DNA]</scope>
    <source>
        <strain evidence="2 5">LF13</strain>
    </source>
</reference>
<evidence type="ECO:0000313" key="4">
    <source>
        <dbReference type="Proteomes" id="UP000004671"/>
    </source>
</evidence>
<dbReference type="Proteomes" id="UP000183868">
    <property type="component" value="Chromosome"/>
</dbReference>
<name>H1XRM2_CALAY</name>
<dbReference type="PaxDb" id="880073-Calab_0531"/>
<evidence type="ECO:0000256" key="1">
    <source>
        <dbReference type="SAM" id="Phobius"/>
    </source>
</evidence>
<evidence type="ECO:0000313" key="3">
    <source>
        <dbReference type="EMBL" id="EHO40175.1"/>
    </source>
</evidence>
<keyword evidence="1" id="KW-0812">Transmembrane</keyword>
<reference evidence="3 4" key="1">
    <citation type="submission" date="2011-09" db="EMBL/GenBank/DDBJ databases">
        <title>The permanent draft genome of Caldithrix abyssi DSM 13497.</title>
        <authorList>
            <consortium name="US DOE Joint Genome Institute (JGI-PGF)"/>
            <person name="Lucas S."/>
            <person name="Han J."/>
            <person name="Lapidus A."/>
            <person name="Bruce D."/>
            <person name="Goodwin L."/>
            <person name="Pitluck S."/>
            <person name="Peters L."/>
            <person name="Kyrpides N."/>
            <person name="Mavromatis K."/>
            <person name="Ivanova N."/>
            <person name="Mikhailova N."/>
            <person name="Chertkov O."/>
            <person name="Detter J.C."/>
            <person name="Tapia R."/>
            <person name="Han C."/>
            <person name="Land M."/>
            <person name="Hauser L."/>
            <person name="Markowitz V."/>
            <person name="Cheng J.-F."/>
            <person name="Hugenholtz P."/>
            <person name="Woyke T."/>
            <person name="Wu D."/>
            <person name="Spring S."/>
            <person name="Brambilla E."/>
            <person name="Klenk H.-P."/>
            <person name="Eisen J.A."/>
        </authorList>
    </citation>
    <scope>NUCLEOTIDE SEQUENCE [LARGE SCALE GENOMIC DNA]</scope>
    <source>
        <strain evidence="3 4">DSM 13497</strain>
    </source>
</reference>
<dbReference type="Proteomes" id="UP000004671">
    <property type="component" value="Chromosome"/>
</dbReference>
<keyword evidence="1" id="KW-0472">Membrane</keyword>
<dbReference type="KEGG" id="caby:Cabys_3358"/>